<dbReference type="Proteomes" id="UP000606786">
    <property type="component" value="Unassembled WGS sequence"/>
</dbReference>
<sequence>MCHLRQHRKQTVVIKAWGCGPGGGHDQIDGQDGFAVCLVGLARNHLLRAAPLWPNAQFGPLLPTNGPLECSTHPEEAIFDQQRPIVFYQDNARPHSLW</sequence>
<name>A0A811UQY7_CERCA</name>
<evidence type="ECO:0000313" key="2">
    <source>
        <dbReference type="Proteomes" id="UP000606786"/>
    </source>
</evidence>
<reference evidence="1" key="1">
    <citation type="submission" date="2020-11" db="EMBL/GenBank/DDBJ databases">
        <authorList>
            <person name="Whitehead M."/>
        </authorList>
    </citation>
    <scope>NUCLEOTIDE SEQUENCE</scope>
    <source>
        <strain evidence="1">EGII</strain>
    </source>
</reference>
<keyword evidence="2" id="KW-1185">Reference proteome</keyword>
<evidence type="ECO:0000313" key="1">
    <source>
        <dbReference type="EMBL" id="CAD6999423.1"/>
    </source>
</evidence>
<gene>
    <name evidence="1" type="ORF">CCAP1982_LOCUS7947</name>
</gene>
<accession>A0A811UQY7</accession>
<dbReference type="EMBL" id="CAJHJT010000012">
    <property type="protein sequence ID" value="CAD6999423.1"/>
    <property type="molecule type" value="Genomic_DNA"/>
</dbReference>
<comment type="caution">
    <text evidence="1">The sequence shown here is derived from an EMBL/GenBank/DDBJ whole genome shotgun (WGS) entry which is preliminary data.</text>
</comment>
<organism evidence="1 2">
    <name type="scientific">Ceratitis capitata</name>
    <name type="common">Mediterranean fruit fly</name>
    <name type="synonym">Tephritis capitata</name>
    <dbReference type="NCBI Taxonomy" id="7213"/>
    <lineage>
        <taxon>Eukaryota</taxon>
        <taxon>Metazoa</taxon>
        <taxon>Ecdysozoa</taxon>
        <taxon>Arthropoda</taxon>
        <taxon>Hexapoda</taxon>
        <taxon>Insecta</taxon>
        <taxon>Pterygota</taxon>
        <taxon>Neoptera</taxon>
        <taxon>Endopterygota</taxon>
        <taxon>Diptera</taxon>
        <taxon>Brachycera</taxon>
        <taxon>Muscomorpha</taxon>
        <taxon>Tephritoidea</taxon>
        <taxon>Tephritidae</taxon>
        <taxon>Ceratitis</taxon>
        <taxon>Ceratitis</taxon>
    </lineage>
</organism>
<protein>
    <submittedName>
        <fullName evidence="1">(Mediterranean fruit fly) hypothetical protein</fullName>
    </submittedName>
</protein>
<dbReference type="AlphaFoldDB" id="A0A811UQY7"/>
<proteinExistence type="predicted"/>